<dbReference type="EC" id="2.4.2.9" evidence="4"/>
<dbReference type="KEGG" id="pbo:PACID_15060"/>
<comment type="function">
    <text evidence="4">Also displays a weak uracil phosphoribosyltransferase activity which is not physiologically significant.</text>
</comment>
<dbReference type="InterPro" id="IPR023050">
    <property type="entry name" value="PyrR"/>
</dbReference>
<dbReference type="NCBIfam" id="NF003548">
    <property type="entry name" value="PRK05205.1-4"/>
    <property type="match status" value="1"/>
</dbReference>
<feature type="short sequence motif" description="PRPP-binding" evidence="4">
    <location>
        <begin position="111"/>
        <end position="123"/>
    </location>
</feature>
<dbReference type="PANTHER" id="PTHR11608:SF0">
    <property type="entry name" value="BIFUNCTIONAL PROTEIN PYRR"/>
    <property type="match status" value="1"/>
</dbReference>
<dbReference type="InterPro" id="IPR000836">
    <property type="entry name" value="PRTase_dom"/>
</dbReference>
<reference evidence="6 7" key="1">
    <citation type="journal article" date="2012" name="BMC Genomics">
        <title>The genome sequence of Propionibacterium acidipropionici provides insights into its biotechnological and industrial potential.</title>
        <authorList>
            <person name="Parizzi L.P."/>
            <person name="Grassi M.C."/>
            <person name="Llerena L.A."/>
            <person name="Carazzolle M.F."/>
            <person name="Queiroz V.L."/>
            <person name="Lunardi I."/>
            <person name="Zeidler A.F."/>
            <person name="Teixeira P.J."/>
            <person name="Mieczkowski P."/>
            <person name="Rincones J."/>
            <person name="Pereira G.A."/>
        </authorList>
    </citation>
    <scope>NUCLEOTIDE SEQUENCE [LARGE SCALE GENOMIC DNA]</scope>
    <source>
        <strain evidence="7">ATCC 4875 / DSM 20272 / JCM 6432 / NBRC 12425 / NCIMB 8070</strain>
    </source>
</reference>
<dbReference type="Pfam" id="PF00156">
    <property type="entry name" value="Pribosyltran"/>
    <property type="match status" value="1"/>
</dbReference>
<evidence type="ECO:0000256" key="1">
    <source>
        <dbReference type="ARBA" id="ARBA00005565"/>
    </source>
</evidence>
<dbReference type="CDD" id="cd06223">
    <property type="entry name" value="PRTases_typeI"/>
    <property type="match status" value="1"/>
</dbReference>
<comment type="function">
    <text evidence="4">Regulates the transcription of the pyrimidine nucleotide (pyr) operon in response to exogenous pyrimidines.</text>
</comment>
<organism evidence="6 7">
    <name type="scientific">Acidipropionibacterium acidipropionici (strain ATCC 4875 / DSM 20272 / JCM 6432 / NBRC 12425 / NCIMB 8070 / 4)</name>
    <name type="common">Propionibacterium acidipropionici</name>
    <dbReference type="NCBI Taxonomy" id="1171373"/>
    <lineage>
        <taxon>Bacteria</taxon>
        <taxon>Bacillati</taxon>
        <taxon>Actinomycetota</taxon>
        <taxon>Actinomycetes</taxon>
        <taxon>Propionibacteriales</taxon>
        <taxon>Propionibacteriaceae</taxon>
        <taxon>Acidipropionibacterium</taxon>
    </lineage>
</organism>
<evidence type="ECO:0000259" key="5">
    <source>
        <dbReference type="Pfam" id="PF00156"/>
    </source>
</evidence>
<dbReference type="SUPFAM" id="SSF53271">
    <property type="entry name" value="PRTase-like"/>
    <property type="match status" value="1"/>
</dbReference>
<dbReference type="InterPro" id="IPR050137">
    <property type="entry name" value="PyrR_bifunctional"/>
</dbReference>
<keyword evidence="4 6" id="KW-0808">Transferase</keyword>
<dbReference type="FunFam" id="3.40.50.2020:FF:000020">
    <property type="entry name" value="Bifunctional protein PyrR"/>
    <property type="match status" value="1"/>
</dbReference>
<evidence type="ECO:0000256" key="3">
    <source>
        <dbReference type="ARBA" id="ARBA00023163"/>
    </source>
</evidence>
<feature type="domain" description="Phosphoribosyltransferase" evidence="5">
    <location>
        <begin position="21"/>
        <end position="177"/>
    </location>
</feature>
<dbReference type="Gene3D" id="3.40.50.2020">
    <property type="match status" value="1"/>
</dbReference>
<dbReference type="HAMAP" id="MF_01219">
    <property type="entry name" value="PyrR"/>
    <property type="match status" value="1"/>
</dbReference>
<name>K7RMZ6_ACIA4</name>
<accession>K7RMZ6</accession>
<comment type="catalytic activity">
    <reaction evidence="4">
        <text>UMP + diphosphate = 5-phospho-alpha-D-ribose 1-diphosphate + uracil</text>
        <dbReference type="Rhea" id="RHEA:13017"/>
        <dbReference type="ChEBI" id="CHEBI:17568"/>
        <dbReference type="ChEBI" id="CHEBI:33019"/>
        <dbReference type="ChEBI" id="CHEBI:57865"/>
        <dbReference type="ChEBI" id="CHEBI:58017"/>
        <dbReference type="EC" id="2.4.2.9"/>
    </reaction>
</comment>
<dbReference type="GO" id="GO:0006355">
    <property type="term" value="P:regulation of DNA-templated transcription"/>
    <property type="evidence" value="ECO:0007669"/>
    <property type="project" value="UniProtKB-UniRule"/>
</dbReference>
<dbReference type="STRING" id="1171373.PACID_15060"/>
<dbReference type="PATRIC" id="fig|1171373.8.peg.1490"/>
<protein>
    <recommendedName>
        <fullName evidence="4">Bifunctional protein PyrR</fullName>
    </recommendedName>
    <domain>
        <recommendedName>
            <fullName evidence="4">Pyrimidine operon regulatory protein</fullName>
        </recommendedName>
    </domain>
    <domain>
        <recommendedName>
            <fullName evidence="4">Uracil phosphoribosyltransferase</fullName>
            <shortName evidence="4">UPRTase</shortName>
            <ecNumber evidence="4">2.4.2.9</ecNumber>
        </recommendedName>
    </domain>
</protein>
<keyword evidence="4 6" id="KW-0328">Glycosyltransferase</keyword>
<proteinExistence type="inferred from homology"/>
<dbReference type="InterPro" id="IPR029057">
    <property type="entry name" value="PRTase-like"/>
</dbReference>
<evidence type="ECO:0000256" key="2">
    <source>
        <dbReference type="ARBA" id="ARBA00023015"/>
    </source>
</evidence>
<dbReference type="EMBL" id="CP003493">
    <property type="protein sequence ID" value="AFV89319.1"/>
    <property type="molecule type" value="Genomic_DNA"/>
</dbReference>
<keyword evidence="2 4" id="KW-0805">Transcription regulation</keyword>
<evidence type="ECO:0000313" key="6">
    <source>
        <dbReference type="EMBL" id="AFV89319.1"/>
    </source>
</evidence>
<comment type="similarity">
    <text evidence="1 4">Belongs to the purine/pyrimidine phosphoribosyltransferase family. PyrR subfamily.</text>
</comment>
<dbReference type="Proteomes" id="UP000000214">
    <property type="component" value="Chromosome"/>
</dbReference>
<dbReference type="HOGENOM" id="CLU_094234_2_1_11"/>
<dbReference type="AlphaFoldDB" id="K7RMZ6"/>
<gene>
    <name evidence="4" type="primary">pyrR</name>
    <name evidence="6" type="ordered locus">PACID_15060</name>
</gene>
<keyword evidence="3 4" id="KW-0804">Transcription</keyword>
<evidence type="ECO:0000256" key="4">
    <source>
        <dbReference type="HAMAP-Rule" id="MF_01219"/>
    </source>
</evidence>
<dbReference type="GO" id="GO:0004845">
    <property type="term" value="F:uracil phosphoribosyltransferase activity"/>
    <property type="evidence" value="ECO:0007669"/>
    <property type="project" value="UniProtKB-UniRule"/>
</dbReference>
<dbReference type="eggNOG" id="COG2065">
    <property type="taxonomic scope" value="Bacteria"/>
</dbReference>
<sequence length="192" mass="20741">MPTATDPADTADDGVLVMDADAMRRALARICYEIIERNHGARYLLLAGVRTRGAHLARRIADRLAEIEDSPVPVVDLDVRAYRDDRDAPGYRAGFPGPNPGLPADLAGTTVVLVDDVLYTGRTTRAAIDAILAVGRPSAVQLAVLVDRGHRELPIRADFVGKNLPTSTEEVVAVRVQEADGGDRVTIRKVLR</sequence>
<dbReference type="NCBIfam" id="NF003549">
    <property type="entry name" value="PRK05205.1-5"/>
    <property type="match status" value="1"/>
</dbReference>
<dbReference type="PANTHER" id="PTHR11608">
    <property type="entry name" value="BIFUNCTIONAL PROTEIN PYRR"/>
    <property type="match status" value="1"/>
</dbReference>
<evidence type="ECO:0000313" key="7">
    <source>
        <dbReference type="Proteomes" id="UP000000214"/>
    </source>
</evidence>